<dbReference type="RefSeq" id="WP_204683453.1">
    <property type="nucleotide sequence ID" value="NZ_BSNR01000007.1"/>
</dbReference>
<dbReference type="InterPro" id="IPR013762">
    <property type="entry name" value="Integrase-like_cat_sf"/>
</dbReference>
<reference evidence="2" key="1">
    <citation type="submission" date="2020-10" db="EMBL/GenBank/DDBJ databases">
        <title>Phylogeny of dyella-like bacteria.</title>
        <authorList>
            <person name="Fu J."/>
        </authorList>
    </citation>
    <scope>NUCLEOTIDE SEQUENCE</scope>
    <source>
        <strain evidence="2">DHOC52</strain>
    </source>
</reference>
<evidence type="ECO:0000313" key="3">
    <source>
        <dbReference type="Proteomes" id="UP001430149"/>
    </source>
</evidence>
<keyword evidence="1" id="KW-0233">DNA recombination</keyword>
<evidence type="ECO:0000256" key="1">
    <source>
        <dbReference type="ARBA" id="ARBA00023172"/>
    </source>
</evidence>
<accession>A0ABS2K6S8</accession>
<keyword evidence="3" id="KW-1185">Reference proteome</keyword>
<proteinExistence type="predicted"/>
<organism evidence="2 3">
    <name type="scientific">Dyella flava</name>
    <dbReference type="NCBI Taxonomy" id="1920170"/>
    <lineage>
        <taxon>Bacteria</taxon>
        <taxon>Pseudomonadati</taxon>
        <taxon>Pseudomonadota</taxon>
        <taxon>Gammaproteobacteria</taxon>
        <taxon>Lysobacterales</taxon>
        <taxon>Rhodanobacteraceae</taxon>
        <taxon>Dyella</taxon>
    </lineage>
</organism>
<dbReference type="Gene3D" id="1.10.443.10">
    <property type="entry name" value="Intergrase catalytic core"/>
    <property type="match status" value="1"/>
</dbReference>
<sequence>MERKISLSHMAFYRGWLNGLSLREVADLYLETGLDLSRARSTLLWIQDTLCQAVLRHGRHGEAHLLRLRLFDRRGGAYTSGAVPTIEDFRAQLDPGELWSDDELQVRYRKAYPHALERRWLRRAALLARQAATLTWLEQWLVTAPTLADPLAAWLDASLVAYLAKARLTTVGDLKALMVNRGYHWYAAVPALGRVKAARLVQWVQGFAGSWGSLPATVLNPPRAIPAGAAQRLLALVAGSTGALTIAPLEVFVVPRRVPDPSGVTPLIDATDDRGAVTAWLYARAGSTQAHRAYRKEAERLLLWAHLECGRGFGQLTEEDAAAYRDFLLGLGRTRTAAWPFRISQSDWCAPRHTSRQHARWRPFDGPMTPQSVVYALSVVRILFAWLAAVAYVPRDPWATLAAPTAQFGPSPYSKHARMVSVAAWEGLQAGVAGMSSPGRERAEAMLWLAVVTGLGQVDLATATTDRLYTVQDQDGGTRWMLKVPGRKAVSLPDGVMQRLTAWWESAGLATDPAVLPSGFPLIGRLDSRQRHIPLTPTGVSLLMKRLFTIGRAACRRAGDFDGAGLLAKASVHWVRRTTGGVSAEASALLFQIQQLLGLSIATTPNDAAPWQNFPGEDSAVENIAQQKRAWERCFPSAPFRVEEREEE</sequence>
<dbReference type="Proteomes" id="UP001430149">
    <property type="component" value="Unassembled WGS sequence"/>
</dbReference>
<evidence type="ECO:0008006" key="4">
    <source>
        <dbReference type="Google" id="ProtNLM"/>
    </source>
</evidence>
<protein>
    <recommendedName>
        <fullName evidence="4">Integrase</fullName>
    </recommendedName>
</protein>
<dbReference type="Pfam" id="PF12482">
    <property type="entry name" value="DUF3701"/>
    <property type="match status" value="1"/>
</dbReference>
<dbReference type="SUPFAM" id="SSF56349">
    <property type="entry name" value="DNA breaking-rejoining enzymes"/>
    <property type="match status" value="1"/>
</dbReference>
<evidence type="ECO:0000313" key="2">
    <source>
        <dbReference type="EMBL" id="MBM7126907.1"/>
    </source>
</evidence>
<dbReference type="InterPro" id="IPR011010">
    <property type="entry name" value="DNA_brk_join_enz"/>
</dbReference>
<dbReference type="EMBL" id="JADIKE010000038">
    <property type="protein sequence ID" value="MBM7126907.1"/>
    <property type="molecule type" value="Genomic_DNA"/>
</dbReference>
<dbReference type="InterPro" id="IPR022169">
    <property type="entry name" value="DUF3701"/>
</dbReference>
<gene>
    <name evidence="2" type="ORF">ISP19_16140</name>
</gene>
<name>A0ABS2K6S8_9GAMM</name>
<comment type="caution">
    <text evidence="2">The sequence shown here is derived from an EMBL/GenBank/DDBJ whole genome shotgun (WGS) entry which is preliminary data.</text>
</comment>